<dbReference type="EMBL" id="JBHTOP010000026">
    <property type="protein sequence ID" value="MFD1672862.1"/>
    <property type="molecule type" value="Genomic_DNA"/>
</dbReference>
<sequence length="489" mass="55176">MATDLAQGFAQQIIATKQTFAPLDQIYLTNLIYRLVGEENLTVAQLPDEILTTAANLVTAAVKNQKIADTVSDREILEAQLTDLFTPTPTAINETFWQYYQISPKTATDYFFNLSQANDYIKTKAIAKNISYKTPTEYGDLEITVNLSRPEKDPKAIAAAKSVPETNYPKCQLCLENEGYTGRANYPARANHRVIRLRLSGESWGLQYSPYAYFSEHCIFLSAKHEPMHIDQKTFTKLFEIVKLFPDYFVGSNADLPIVGGSMLTHDHYQGGRHDFPMAKAALRQTFTLPAYPEIQAGIVDWPMSVIRLQSQDIEALINCSTHILKVWQTYSDPTVTVFGVVDGVLHHTITPIVRQKAGQYTIDLVLRDNQTSKAHPLGIFHPHEDVQHIKKENIGLIEVMGRAILPARLKTELQEVARYLLDQPNTMKAYHQVWADALKAQHTFTTENVETILNQEVGLVFKRVLEDAGVFKNDATGRSAFERFLKVI</sequence>
<keyword evidence="9 10" id="KW-0119">Carbohydrate metabolism</keyword>
<organism evidence="13 14">
    <name type="scientific">Agrilactobacillus yilanensis</name>
    <dbReference type="NCBI Taxonomy" id="2485997"/>
    <lineage>
        <taxon>Bacteria</taxon>
        <taxon>Bacillati</taxon>
        <taxon>Bacillota</taxon>
        <taxon>Bacilli</taxon>
        <taxon>Lactobacillales</taxon>
        <taxon>Lactobacillaceae</taxon>
        <taxon>Agrilactobacillus</taxon>
    </lineage>
</organism>
<evidence type="ECO:0000256" key="5">
    <source>
        <dbReference type="ARBA" id="ARBA00022490"/>
    </source>
</evidence>
<dbReference type="EC" id="2.7.7.12" evidence="10"/>
<dbReference type="NCBIfam" id="TIGR01239">
    <property type="entry name" value="galT_2"/>
    <property type="match status" value="1"/>
</dbReference>
<proteinExistence type="inferred from homology"/>
<dbReference type="HAMAP" id="MF_00571">
    <property type="entry name" value="GalP_UDP_trans"/>
    <property type="match status" value="1"/>
</dbReference>
<evidence type="ECO:0000256" key="7">
    <source>
        <dbReference type="ARBA" id="ARBA00022695"/>
    </source>
</evidence>
<dbReference type="GO" id="GO:0008108">
    <property type="term" value="F:UDP-glucose:hexose-1-phosphate uridylyltransferase activity"/>
    <property type="evidence" value="ECO:0007669"/>
    <property type="project" value="UniProtKB-EC"/>
</dbReference>
<dbReference type="InterPro" id="IPR005849">
    <property type="entry name" value="GalP_Utransf_N"/>
</dbReference>
<evidence type="ECO:0000313" key="14">
    <source>
        <dbReference type="Proteomes" id="UP001597267"/>
    </source>
</evidence>
<dbReference type="Pfam" id="PF01087">
    <property type="entry name" value="GalP_UDP_transf"/>
    <property type="match status" value="1"/>
</dbReference>
<dbReference type="Proteomes" id="UP001597267">
    <property type="component" value="Unassembled WGS sequence"/>
</dbReference>
<keyword evidence="14" id="KW-1185">Reference proteome</keyword>
<comment type="similarity">
    <text evidence="4 10">Belongs to the galactose-1-phosphate uridylyltransferase type 2 family.</text>
</comment>
<gene>
    <name evidence="10" type="primary">galT</name>
    <name evidence="13" type="ORF">ACFQ5M_12185</name>
</gene>
<comment type="catalytic activity">
    <reaction evidence="1 10">
        <text>alpha-D-galactose 1-phosphate + UDP-alpha-D-glucose = alpha-D-glucose 1-phosphate + UDP-alpha-D-galactose</text>
        <dbReference type="Rhea" id="RHEA:13989"/>
        <dbReference type="ChEBI" id="CHEBI:58336"/>
        <dbReference type="ChEBI" id="CHEBI:58601"/>
        <dbReference type="ChEBI" id="CHEBI:58885"/>
        <dbReference type="ChEBI" id="CHEBI:66914"/>
        <dbReference type="EC" id="2.7.7.12"/>
    </reaction>
</comment>
<keyword evidence="5 10" id="KW-0963">Cytoplasm</keyword>
<dbReference type="PANTHER" id="PTHR39191:SF1">
    <property type="entry name" value="DUF4922 DOMAIN-CONTAINING PROTEIN"/>
    <property type="match status" value="1"/>
</dbReference>
<dbReference type="NCBIfam" id="NF003629">
    <property type="entry name" value="PRK05270.1-2"/>
    <property type="match status" value="1"/>
</dbReference>
<evidence type="ECO:0000313" key="13">
    <source>
        <dbReference type="EMBL" id="MFD1672862.1"/>
    </source>
</evidence>
<dbReference type="InterPro" id="IPR005850">
    <property type="entry name" value="GalP_Utransf_C"/>
</dbReference>
<dbReference type="InterPro" id="IPR023425">
    <property type="entry name" value="GalP_uridyl_Trfase_II_CS"/>
</dbReference>
<evidence type="ECO:0000256" key="10">
    <source>
        <dbReference type="HAMAP-Rule" id="MF_00571"/>
    </source>
</evidence>
<dbReference type="PROSITE" id="PS01163">
    <property type="entry name" value="GAL_P_UDP_TRANSF_II"/>
    <property type="match status" value="1"/>
</dbReference>
<keyword evidence="6 10" id="KW-0808">Transferase</keyword>
<evidence type="ECO:0000256" key="3">
    <source>
        <dbReference type="ARBA" id="ARBA00004947"/>
    </source>
</evidence>
<feature type="domain" description="Galactose-1-phosphate uridyl transferase N-terminal" evidence="11">
    <location>
        <begin position="19"/>
        <end position="227"/>
    </location>
</feature>
<evidence type="ECO:0000256" key="2">
    <source>
        <dbReference type="ARBA" id="ARBA00004496"/>
    </source>
</evidence>
<feature type="domain" description="Galactose-1-phosphate uridyl transferase C-terminal" evidence="12">
    <location>
        <begin position="243"/>
        <end position="436"/>
    </location>
</feature>
<evidence type="ECO:0000259" key="12">
    <source>
        <dbReference type="Pfam" id="PF02744"/>
    </source>
</evidence>
<evidence type="ECO:0000259" key="11">
    <source>
        <dbReference type="Pfam" id="PF01087"/>
    </source>
</evidence>
<comment type="caution">
    <text evidence="13">The sequence shown here is derived from an EMBL/GenBank/DDBJ whole genome shotgun (WGS) entry which is preliminary data.</text>
</comment>
<evidence type="ECO:0000256" key="1">
    <source>
        <dbReference type="ARBA" id="ARBA00001107"/>
    </source>
</evidence>
<name>A0ABW4JD20_9LACO</name>
<keyword evidence="7 10" id="KW-0548">Nucleotidyltransferase</keyword>
<comment type="pathway">
    <text evidence="3 10">Carbohydrate metabolism; galactose metabolism.</text>
</comment>
<dbReference type="PANTHER" id="PTHR39191">
    <property type="entry name" value="GALACTOSE-1-PHOSPHATE URIDYLYLTRANSFERASE"/>
    <property type="match status" value="1"/>
</dbReference>
<protein>
    <recommendedName>
        <fullName evidence="10">Galactose-1-phosphate uridylyltransferase</fullName>
        <shortName evidence="10">Gal-1-P uridylyltransferase</shortName>
        <ecNumber evidence="10">2.7.7.12</ecNumber>
    </recommendedName>
    <alternativeName>
        <fullName evidence="10">UDP-glucose--hexose-1-phosphate uridylyltransferase</fullName>
    </alternativeName>
</protein>
<evidence type="ECO:0000256" key="8">
    <source>
        <dbReference type="ARBA" id="ARBA00023144"/>
    </source>
</evidence>
<dbReference type="Pfam" id="PF02744">
    <property type="entry name" value="GalP_UDP_tr_C"/>
    <property type="match status" value="1"/>
</dbReference>
<keyword evidence="8 10" id="KW-0299">Galactose metabolism</keyword>
<dbReference type="PIRSF" id="PIRSF006005">
    <property type="entry name" value="GalT_BS"/>
    <property type="match status" value="1"/>
</dbReference>
<evidence type="ECO:0000256" key="6">
    <source>
        <dbReference type="ARBA" id="ARBA00022679"/>
    </source>
</evidence>
<dbReference type="RefSeq" id="WP_125712983.1">
    <property type="nucleotide sequence ID" value="NZ_JBHTOP010000026.1"/>
</dbReference>
<dbReference type="NCBIfam" id="NF003633">
    <property type="entry name" value="PRK05270.2-2"/>
    <property type="match status" value="1"/>
</dbReference>
<dbReference type="NCBIfam" id="NF003630">
    <property type="entry name" value="PRK05270.1-3"/>
    <property type="match status" value="1"/>
</dbReference>
<comment type="subcellular location">
    <subcellularLocation>
        <location evidence="2 10">Cytoplasm</location>
    </subcellularLocation>
</comment>
<dbReference type="InterPro" id="IPR000766">
    <property type="entry name" value="GalP_uridyl_Trfase_II"/>
</dbReference>
<evidence type="ECO:0000256" key="9">
    <source>
        <dbReference type="ARBA" id="ARBA00023277"/>
    </source>
</evidence>
<reference evidence="14" key="1">
    <citation type="journal article" date="2019" name="Int. J. Syst. Evol. Microbiol.">
        <title>The Global Catalogue of Microorganisms (GCM) 10K type strain sequencing project: providing services to taxonomists for standard genome sequencing and annotation.</title>
        <authorList>
            <consortium name="The Broad Institute Genomics Platform"/>
            <consortium name="The Broad Institute Genome Sequencing Center for Infectious Disease"/>
            <person name="Wu L."/>
            <person name="Ma J."/>
        </authorList>
    </citation>
    <scope>NUCLEOTIDE SEQUENCE [LARGE SCALE GENOMIC DNA]</scope>
    <source>
        <strain evidence="14">CCM 8896</strain>
    </source>
</reference>
<evidence type="ECO:0000256" key="4">
    <source>
        <dbReference type="ARBA" id="ARBA00008706"/>
    </source>
</evidence>
<accession>A0ABW4JD20</accession>